<feature type="domain" description="HTH gntR-type" evidence="5">
    <location>
        <begin position="1"/>
        <end position="65"/>
    </location>
</feature>
<dbReference type="InterPro" id="IPR036388">
    <property type="entry name" value="WH-like_DNA-bd_sf"/>
</dbReference>
<dbReference type="PROSITE" id="PS50949">
    <property type="entry name" value="HTH_GNTR"/>
    <property type="match status" value="1"/>
</dbReference>
<keyword evidence="4" id="KW-0175">Coiled coil</keyword>
<protein>
    <submittedName>
        <fullName evidence="6">ADP-ribosylglycohydrolase family protein</fullName>
    </submittedName>
</protein>
<dbReference type="InterPro" id="IPR036390">
    <property type="entry name" value="WH_DNA-bd_sf"/>
</dbReference>
<dbReference type="Proteomes" id="UP001332192">
    <property type="component" value="Chromosome"/>
</dbReference>
<dbReference type="PRINTS" id="PR00035">
    <property type="entry name" value="HTHGNTR"/>
</dbReference>
<evidence type="ECO:0000256" key="2">
    <source>
        <dbReference type="ARBA" id="ARBA00023125"/>
    </source>
</evidence>
<evidence type="ECO:0000256" key="1">
    <source>
        <dbReference type="ARBA" id="ARBA00023015"/>
    </source>
</evidence>
<evidence type="ECO:0000259" key="5">
    <source>
        <dbReference type="PROSITE" id="PS50949"/>
    </source>
</evidence>
<proteinExistence type="predicted"/>
<dbReference type="Pfam" id="PF03747">
    <property type="entry name" value="ADP_ribosyl_GH"/>
    <property type="match status" value="1"/>
</dbReference>
<dbReference type="PANTHER" id="PTHR43537">
    <property type="entry name" value="TRANSCRIPTIONAL REGULATOR, GNTR FAMILY"/>
    <property type="match status" value="1"/>
</dbReference>
<evidence type="ECO:0000313" key="6">
    <source>
        <dbReference type="EMBL" id="WRP17312.1"/>
    </source>
</evidence>
<dbReference type="SUPFAM" id="SSF101478">
    <property type="entry name" value="ADP-ribosylglycohydrolase"/>
    <property type="match status" value="1"/>
</dbReference>
<dbReference type="Gene3D" id="1.10.4080.10">
    <property type="entry name" value="ADP-ribosylation/Crystallin J1"/>
    <property type="match status" value="1"/>
</dbReference>
<evidence type="ECO:0000313" key="7">
    <source>
        <dbReference type="Proteomes" id="UP001332192"/>
    </source>
</evidence>
<dbReference type="PANTHER" id="PTHR43537:SF54">
    <property type="entry name" value="TRANSCRIPTIONAL REGULATOR, GNTR FAMILY"/>
    <property type="match status" value="1"/>
</dbReference>
<name>A0ABZ1BX06_9FIRM</name>
<gene>
    <name evidence="6" type="ORF">U7230_14710</name>
</gene>
<evidence type="ECO:0000256" key="3">
    <source>
        <dbReference type="ARBA" id="ARBA00023163"/>
    </source>
</evidence>
<dbReference type="InterPro" id="IPR036705">
    <property type="entry name" value="Ribosyl_crysJ1_sf"/>
</dbReference>
<dbReference type="InterPro" id="IPR000524">
    <property type="entry name" value="Tscrpt_reg_HTH_GntR"/>
</dbReference>
<dbReference type="RefSeq" id="WP_324716583.1">
    <property type="nucleotide sequence ID" value="NZ_CP141615.1"/>
</dbReference>
<dbReference type="InterPro" id="IPR005502">
    <property type="entry name" value="Ribosyl_crysJ1"/>
</dbReference>
<reference evidence="6 7" key="1">
    <citation type="journal article" date="2024" name="Front. Microbiol.">
        <title>Novel thermophilic genera Geochorda gen. nov. and Carboxydochorda gen. nov. from the deep terrestrial subsurface reveal the ecophysiological diversity in the class Limnochordia.</title>
        <authorList>
            <person name="Karnachuk O.V."/>
            <person name="Lukina A.P."/>
            <person name="Avakyan M.R."/>
            <person name="Kadnikov V.V."/>
            <person name="Begmatov S."/>
            <person name="Beletsky A.V."/>
            <person name="Vlasova K.G."/>
            <person name="Novikov A.A."/>
            <person name="Shcherbakova V.A."/>
            <person name="Mardanov A.V."/>
            <person name="Ravin N.V."/>
        </authorList>
    </citation>
    <scope>NUCLEOTIDE SEQUENCE [LARGE SCALE GENOMIC DNA]</scope>
    <source>
        <strain evidence="6 7">L945</strain>
    </source>
</reference>
<evidence type="ECO:0000256" key="4">
    <source>
        <dbReference type="SAM" id="Coils"/>
    </source>
</evidence>
<dbReference type="Pfam" id="PF00392">
    <property type="entry name" value="GntR"/>
    <property type="match status" value="1"/>
</dbReference>
<keyword evidence="3" id="KW-0804">Transcription</keyword>
<organism evidence="6 7">
    <name type="scientific">Carboxydichorda subterranea</name>
    <dbReference type="NCBI Taxonomy" id="3109565"/>
    <lineage>
        <taxon>Bacteria</taxon>
        <taxon>Bacillati</taxon>
        <taxon>Bacillota</taxon>
        <taxon>Limnochordia</taxon>
        <taxon>Limnochordales</taxon>
        <taxon>Geochordaceae</taxon>
        <taxon>Carboxydichorda</taxon>
    </lineage>
</organism>
<feature type="coiled-coil region" evidence="4">
    <location>
        <begin position="66"/>
        <end position="94"/>
    </location>
</feature>
<keyword evidence="1" id="KW-0805">Transcription regulation</keyword>
<keyword evidence="2" id="KW-0238">DNA-binding</keyword>
<dbReference type="EMBL" id="CP141615">
    <property type="protein sequence ID" value="WRP17312.1"/>
    <property type="molecule type" value="Genomic_DNA"/>
</dbReference>
<dbReference type="SUPFAM" id="SSF46785">
    <property type="entry name" value="Winged helix' DNA-binding domain"/>
    <property type="match status" value="1"/>
</dbReference>
<dbReference type="SMART" id="SM00345">
    <property type="entry name" value="HTH_GNTR"/>
    <property type="match status" value="1"/>
</dbReference>
<accession>A0ABZ1BX06</accession>
<keyword evidence="7" id="KW-1185">Reference proteome</keyword>
<sequence>MLVAEEVRRYIASRHMEPGDPLPSEQELMRQLNVGRSSLREGLRALEYIGVITVVPGKGIFVRMNLSEQQEEQSMQEEELRELITEELTQLEQEGFDVKEARLTWDTGKRVWSPGELSAFFDRLQGLPSDPSFPYQEPQDFQDIQKTLPASAELPCPGDPDVLYDRIYGAWLGRVAGCMLGKPIEGWSRTAIRRYLEATGYWPPTDYLPYCPECVPEDFTISDESKRATKPYLDHGVRDDDLDYTVLGLRLLEEKGRGFTTRDVAQAWLHNLPYLLVYTAERMAYRNLVQGLVPPRTATYRNPFREWIGARIRADIYGLVNLGNPRLAAEMAYRDASLSHTKNGVYSAMFQAGCVAAALVADDIETIIRAGMSQVPEQSRTMGVVREFLQLWRSGRTWEEACDHLYRTWGHYHWVHSLNNLAAELIGLLWGQGDFTQAVSIAVMCGLDTDCNGASVGTIIGGVLGAARLPSRWTSPLNDRLETALQREPQCRISELARRTLVVAQQR</sequence>
<dbReference type="Gene3D" id="1.10.10.10">
    <property type="entry name" value="Winged helix-like DNA-binding domain superfamily/Winged helix DNA-binding domain"/>
    <property type="match status" value="1"/>
</dbReference>
<dbReference type="CDD" id="cd07377">
    <property type="entry name" value="WHTH_GntR"/>
    <property type="match status" value="1"/>
</dbReference>